<evidence type="ECO:0000313" key="7">
    <source>
        <dbReference type="EMBL" id="HIU58988.1"/>
    </source>
</evidence>
<keyword evidence="5 6" id="KW-0472">Membrane</keyword>
<keyword evidence="4 6" id="KW-1133">Transmembrane helix</keyword>
<dbReference type="Pfam" id="PF01925">
    <property type="entry name" value="TauE"/>
    <property type="match status" value="1"/>
</dbReference>
<feature type="transmembrane region" description="Helical" evidence="6">
    <location>
        <begin position="41"/>
        <end position="60"/>
    </location>
</feature>
<evidence type="ECO:0000256" key="2">
    <source>
        <dbReference type="ARBA" id="ARBA00009142"/>
    </source>
</evidence>
<dbReference type="PANTHER" id="PTHR43701:SF2">
    <property type="entry name" value="MEMBRANE TRANSPORTER PROTEIN YJNA-RELATED"/>
    <property type="match status" value="1"/>
</dbReference>
<sequence length="122" mass="12901">MSFYIYLLLGFLGGIPAGMGMGGGTVTIPLLVLVGGVEQKIAQSANLFSFFPMSAGALRVHAQNGLLETKGILWIILPALLFSAAGALLAYVLPSAMLRRAFGVFLVILSFFQFRGAFSGEN</sequence>
<evidence type="ECO:0000256" key="4">
    <source>
        <dbReference type="ARBA" id="ARBA00022989"/>
    </source>
</evidence>
<dbReference type="GO" id="GO:0005886">
    <property type="term" value="C:plasma membrane"/>
    <property type="evidence" value="ECO:0007669"/>
    <property type="project" value="UniProtKB-SubCell"/>
</dbReference>
<feature type="transmembrane region" description="Helical" evidence="6">
    <location>
        <begin position="72"/>
        <end position="93"/>
    </location>
</feature>
<dbReference type="AlphaFoldDB" id="A0A9D1SGQ5"/>
<evidence type="ECO:0000256" key="1">
    <source>
        <dbReference type="ARBA" id="ARBA00004141"/>
    </source>
</evidence>
<proteinExistence type="inferred from homology"/>
<reference evidence="7" key="1">
    <citation type="submission" date="2020-10" db="EMBL/GenBank/DDBJ databases">
        <authorList>
            <person name="Gilroy R."/>
        </authorList>
    </citation>
    <scope>NUCLEOTIDE SEQUENCE</scope>
    <source>
        <strain evidence="7">11687</strain>
    </source>
</reference>
<feature type="transmembrane region" description="Helical" evidence="6">
    <location>
        <begin position="100"/>
        <end position="118"/>
    </location>
</feature>
<dbReference type="InterPro" id="IPR002781">
    <property type="entry name" value="TM_pro_TauE-like"/>
</dbReference>
<dbReference type="InterPro" id="IPR051598">
    <property type="entry name" value="TSUP/Inactive_protease-like"/>
</dbReference>
<dbReference type="Proteomes" id="UP000824081">
    <property type="component" value="Unassembled WGS sequence"/>
</dbReference>
<keyword evidence="6" id="KW-1003">Cell membrane</keyword>
<protein>
    <recommendedName>
        <fullName evidence="6">Probable membrane transporter protein</fullName>
    </recommendedName>
</protein>
<dbReference type="PANTHER" id="PTHR43701">
    <property type="entry name" value="MEMBRANE TRANSPORTER PROTEIN MJ0441-RELATED"/>
    <property type="match status" value="1"/>
</dbReference>
<evidence type="ECO:0000256" key="5">
    <source>
        <dbReference type="ARBA" id="ARBA00023136"/>
    </source>
</evidence>
<organism evidence="7 8">
    <name type="scientific">Candidatus Scatosoma pullistercoris</name>
    <dbReference type="NCBI Taxonomy" id="2840934"/>
    <lineage>
        <taxon>Bacteria</taxon>
        <taxon>Bacillati</taxon>
        <taxon>Bacillota</taxon>
        <taxon>Clostridia</taxon>
        <taxon>Candidatus Scatosoma</taxon>
    </lineage>
</organism>
<evidence type="ECO:0000313" key="8">
    <source>
        <dbReference type="Proteomes" id="UP000824081"/>
    </source>
</evidence>
<feature type="transmembrane region" description="Helical" evidence="6">
    <location>
        <begin position="6"/>
        <end position="34"/>
    </location>
</feature>
<name>A0A9D1SGQ5_9FIRM</name>
<evidence type="ECO:0000256" key="3">
    <source>
        <dbReference type="ARBA" id="ARBA00022692"/>
    </source>
</evidence>
<comment type="caution">
    <text evidence="7">The sequence shown here is derived from an EMBL/GenBank/DDBJ whole genome shotgun (WGS) entry which is preliminary data.</text>
</comment>
<evidence type="ECO:0000256" key="6">
    <source>
        <dbReference type="RuleBase" id="RU363041"/>
    </source>
</evidence>
<accession>A0A9D1SGQ5</accession>
<comment type="subcellular location">
    <subcellularLocation>
        <location evidence="6">Cell membrane</location>
        <topology evidence="6">Multi-pass membrane protein</topology>
    </subcellularLocation>
    <subcellularLocation>
        <location evidence="1">Membrane</location>
        <topology evidence="1">Multi-pass membrane protein</topology>
    </subcellularLocation>
</comment>
<comment type="similarity">
    <text evidence="2 6">Belongs to the 4-toluene sulfonate uptake permease (TSUP) (TC 2.A.102) family.</text>
</comment>
<reference evidence="7" key="2">
    <citation type="journal article" date="2021" name="PeerJ">
        <title>Extensive microbial diversity within the chicken gut microbiome revealed by metagenomics and culture.</title>
        <authorList>
            <person name="Gilroy R."/>
            <person name="Ravi A."/>
            <person name="Getino M."/>
            <person name="Pursley I."/>
            <person name="Horton D.L."/>
            <person name="Alikhan N.F."/>
            <person name="Baker D."/>
            <person name="Gharbi K."/>
            <person name="Hall N."/>
            <person name="Watson M."/>
            <person name="Adriaenssens E.M."/>
            <person name="Foster-Nyarko E."/>
            <person name="Jarju S."/>
            <person name="Secka A."/>
            <person name="Antonio M."/>
            <person name="Oren A."/>
            <person name="Chaudhuri R.R."/>
            <person name="La Ragione R."/>
            <person name="Hildebrand F."/>
            <person name="Pallen M.J."/>
        </authorList>
    </citation>
    <scope>NUCLEOTIDE SEQUENCE</scope>
    <source>
        <strain evidence="7">11687</strain>
    </source>
</reference>
<dbReference type="EMBL" id="DVMZ01000071">
    <property type="protein sequence ID" value="HIU58988.1"/>
    <property type="molecule type" value="Genomic_DNA"/>
</dbReference>
<gene>
    <name evidence="7" type="ORF">IAC57_02690</name>
</gene>
<keyword evidence="3 6" id="KW-0812">Transmembrane</keyword>